<feature type="compositionally biased region" description="Low complexity" evidence="1">
    <location>
        <begin position="38"/>
        <end position="52"/>
    </location>
</feature>
<evidence type="ECO:0000313" key="3">
    <source>
        <dbReference type="Proteomes" id="UP000297245"/>
    </source>
</evidence>
<protein>
    <submittedName>
        <fullName evidence="2">Uncharacterized protein</fullName>
    </submittedName>
</protein>
<sequence length="277" mass="29966">MEFSSQTVDIQRFPGEVIQITVTPGSGNLVRNCSDSCTSVSSSSATDTLRSDVQITRQTPENTDLSGGRKQQPGQPIKTGPTESDERDQAILDLEADLKPVLTHNGISSEDLTVPDSDPGYSPLSLQSHSVPMTPSKPAQCQPVNTTTALPELPPWSSPTPVREFEDALAAYSEQHGSLGIISARHHSLNYHRSPVTPTQLNSLPTLFPSREPPVSQRTLARRRMERYLPYAPIGGVLSTPTRSTRFNLPSTNSTQTSASYTEPETPSARLSPSSTS</sequence>
<evidence type="ECO:0000313" key="2">
    <source>
        <dbReference type="EMBL" id="THU97829.1"/>
    </source>
</evidence>
<dbReference type="AlphaFoldDB" id="A0A4S8M6B9"/>
<accession>A0A4S8M6B9</accession>
<keyword evidence="3" id="KW-1185">Reference proteome</keyword>
<dbReference type="Proteomes" id="UP000297245">
    <property type="component" value="Unassembled WGS sequence"/>
</dbReference>
<gene>
    <name evidence="2" type="ORF">K435DRAFT_838416</name>
</gene>
<feature type="region of interest" description="Disordered" evidence="1">
    <location>
        <begin position="38"/>
        <end position="86"/>
    </location>
</feature>
<dbReference type="EMBL" id="ML179148">
    <property type="protein sequence ID" value="THU97829.1"/>
    <property type="molecule type" value="Genomic_DNA"/>
</dbReference>
<proteinExistence type="predicted"/>
<organism evidence="2 3">
    <name type="scientific">Dendrothele bispora (strain CBS 962.96)</name>
    <dbReference type="NCBI Taxonomy" id="1314807"/>
    <lineage>
        <taxon>Eukaryota</taxon>
        <taxon>Fungi</taxon>
        <taxon>Dikarya</taxon>
        <taxon>Basidiomycota</taxon>
        <taxon>Agaricomycotina</taxon>
        <taxon>Agaricomycetes</taxon>
        <taxon>Agaricomycetidae</taxon>
        <taxon>Agaricales</taxon>
        <taxon>Agaricales incertae sedis</taxon>
        <taxon>Dendrothele</taxon>
    </lineage>
</organism>
<name>A0A4S8M6B9_DENBC</name>
<feature type="region of interest" description="Disordered" evidence="1">
    <location>
        <begin position="239"/>
        <end position="277"/>
    </location>
</feature>
<evidence type="ECO:0000256" key="1">
    <source>
        <dbReference type="SAM" id="MobiDB-lite"/>
    </source>
</evidence>
<feature type="compositionally biased region" description="Polar residues" evidence="1">
    <location>
        <begin position="53"/>
        <end position="65"/>
    </location>
</feature>
<reference evidence="2 3" key="1">
    <citation type="journal article" date="2019" name="Nat. Ecol. Evol.">
        <title>Megaphylogeny resolves global patterns of mushroom evolution.</title>
        <authorList>
            <person name="Varga T."/>
            <person name="Krizsan K."/>
            <person name="Foldi C."/>
            <person name="Dima B."/>
            <person name="Sanchez-Garcia M."/>
            <person name="Sanchez-Ramirez S."/>
            <person name="Szollosi G.J."/>
            <person name="Szarkandi J.G."/>
            <person name="Papp V."/>
            <person name="Albert L."/>
            <person name="Andreopoulos W."/>
            <person name="Angelini C."/>
            <person name="Antonin V."/>
            <person name="Barry K.W."/>
            <person name="Bougher N.L."/>
            <person name="Buchanan P."/>
            <person name="Buyck B."/>
            <person name="Bense V."/>
            <person name="Catcheside P."/>
            <person name="Chovatia M."/>
            <person name="Cooper J."/>
            <person name="Damon W."/>
            <person name="Desjardin D."/>
            <person name="Finy P."/>
            <person name="Geml J."/>
            <person name="Haridas S."/>
            <person name="Hughes K."/>
            <person name="Justo A."/>
            <person name="Karasinski D."/>
            <person name="Kautmanova I."/>
            <person name="Kiss B."/>
            <person name="Kocsube S."/>
            <person name="Kotiranta H."/>
            <person name="LaButti K.M."/>
            <person name="Lechner B.E."/>
            <person name="Liimatainen K."/>
            <person name="Lipzen A."/>
            <person name="Lukacs Z."/>
            <person name="Mihaltcheva S."/>
            <person name="Morgado L.N."/>
            <person name="Niskanen T."/>
            <person name="Noordeloos M.E."/>
            <person name="Ohm R.A."/>
            <person name="Ortiz-Santana B."/>
            <person name="Ovrebo C."/>
            <person name="Racz N."/>
            <person name="Riley R."/>
            <person name="Savchenko A."/>
            <person name="Shiryaev A."/>
            <person name="Soop K."/>
            <person name="Spirin V."/>
            <person name="Szebenyi C."/>
            <person name="Tomsovsky M."/>
            <person name="Tulloss R.E."/>
            <person name="Uehling J."/>
            <person name="Grigoriev I.V."/>
            <person name="Vagvolgyi C."/>
            <person name="Papp T."/>
            <person name="Martin F.M."/>
            <person name="Miettinen O."/>
            <person name="Hibbett D.S."/>
            <person name="Nagy L.G."/>
        </authorList>
    </citation>
    <scope>NUCLEOTIDE SEQUENCE [LARGE SCALE GENOMIC DNA]</scope>
    <source>
        <strain evidence="2 3">CBS 962.96</strain>
    </source>
</reference>